<dbReference type="Proteomes" id="UP000321533">
    <property type="component" value="Chromosome"/>
</dbReference>
<dbReference type="RefSeq" id="WP_147188112.1">
    <property type="nucleotide sequence ID" value="NZ_CP042435.1"/>
</dbReference>
<evidence type="ECO:0000313" key="3">
    <source>
        <dbReference type="Proteomes" id="UP000321533"/>
    </source>
</evidence>
<reference evidence="2 3" key="1">
    <citation type="journal article" date="2016" name="Int. J. Syst. Evol. Microbiol.">
        <title>Panacibacter ginsenosidivorans gen. nov., sp. nov., with ginsenoside converting activity isolated from soil of a ginseng field.</title>
        <authorList>
            <person name="Siddiqi M.Z."/>
            <person name="Muhammad Shafi S."/>
            <person name="Choi K.D."/>
            <person name="Im W.T."/>
        </authorList>
    </citation>
    <scope>NUCLEOTIDE SEQUENCE [LARGE SCALE GENOMIC DNA]</scope>
    <source>
        <strain evidence="2 3">Gsoil1550</strain>
    </source>
</reference>
<sequence length="125" mass="14162">MREALSPLYRDHNGIPLINQVNIQHKNYISTFINWCERQEKNKMFWQGLAYMGIIGMTLPLTLASILFLGGANFSLIIIAAVVNVPVLALNLAAQRTKVTLPPFFFALLVDVAIVLYSFAYFLYH</sequence>
<keyword evidence="1" id="KW-0472">Membrane</keyword>
<dbReference type="EMBL" id="CP042435">
    <property type="protein sequence ID" value="QEC66312.1"/>
    <property type="molecule type" value="Genomic_DNA"/>
</dbReference>
<proteinExistence type="predicted"/>
<dbReference type="OrthoDB" id="664387at2"/>
<evidence type="ECO:0000256" key="1">
    <source>
        <dbReference type="SAM" id="Phobius"/>
    </source>
</evidence>
<dbReference type="KEGG" id="pgin:FRZ67_02940"/>
<protein>
    <submittedName>
        <fullName evidence="2">Uncharacterized protein</fullName>
    </submittedName>
</protein>
<name>A0A5B8V521_9BACT</name>
<feature type="transmembrane region" description="Helical" evidence="1">
    <location>
        <begin position="48"/>
        <end position="68"/>
    </location>
</feature>
<feature type="transmembrane region" description="Helical" evidence="1">
    <location>
        <begin position="74"/>
        <end position="92"/>
    </location>
</feature>
<organism evidence="2 3">
    <name type="scientific">Panacibacter ginsenosidivorans</name>
    <dbReference type="NCBI Taxonomy" id="1813871"/>
    <lineage>
        <taxon>Bacteria</taxon>
        <taxon>Pseudomonadati</taxon>
        <taxon>Bacteroidota</taxon>
        <taxon>Chitinophagia</taxon>
        <taxon>Chitinophagales</taxon>
        <taxon>Chitinophagaceae</taxon>
        <taxon>Panacibacter</taxon>
    </lineage>
</organism>
<gene>
    <name evidence="2" type="ORF">FRZ67_02940</name>
</gene>
<dbReference type="AlphaFoldDB" id="A0A5B8V521"/>
<keyword evidence="3" id="KW-1185">Reference proteome</keyword>
<accession>A0A5B8V521</accession>
<keyword evidence="1" id="KW-1133">Transmembrane helix</keyword>
<feature type="transmembrane region" description="Helical" evidence="1">
    <location>
        <begin position="104"/>
        <end position="124"/>
    </location>
</feature>
<evidence type="ECO:0000313" key="2">
    <source>
        <dbReference type="EMBL" id="QEC66312.1"/>
    </source>
</evidence>
<keyword evidence="1" id="KW-0812">Transmembrane</keyword>